<dbReference type="GO" id="GO:0015288">
    <property type="term" value="F:porin activity"/>
    <property type="evidence" value="ECO:0007669"/>
    <property type="project" value="TreeGrafter"/>
</dbReference>
<dbReference type="Proteomes" id="UP000272781">
    <property type="component" value="Unassembled WGS sequence"/>
</dbReference>
<dbReference type="PANTHER" id="PTHR30026:SF20">
    <property type="entry name" value="OUTER MEMBRANE PROTEIN TOLC"/>
    <property type="match status" value="1"/>
</dbReference>
<reference evidence="13" key="1">
    <citation type="submission" date="2018-03" db="EMBL/GenBank/DDBJ databases">
        <title>A comparative analysis of the Nautiliaceae.</title>
        <authorList>
            <person name="Grosche A."/>
            <person name="Smedile F."/>
            <person name="Vetriani C."/>
        </authorList>
    </citation>
    <scope>NUCLEOTIDE SEQUENCE [LARGE SCALE GENOMIC DNA]</scope>
    <source>
        <strain evidence="13">TB6</strain>
    </source>
</reference>
<evidence type="ECO:0000313" key="10">
    <source>
        <dbReference type="EMBL" id="QCI28563.1"/>
    </source>
</evidence>
<reference evidence="11 12" key="2">
    <citation type="submission" date="2018-11" db="EMBL/GenBank/DDBJ databases">
        <title>Genomic Encyclopedia of Type Strains, Phase IV (KMG-IV): sequencing the most valuable type-strain genomes for metagenomic binning, comparative biology and taxonomic classification.</title>
        <authorList>
            <person name="Goeker M."/>
        </authorList>
    </citation>
    <scope>NUCLEOTIDE SEQUENCE [LARGE SCALE GENOMIC DNA]</scope>
    <source>
        <strain evidence="11 12">DSM 27783</strain>
    </source>
</reference>
<feature type="coiled-coil region" evidence="8">
    <location>
        <begin position="379"/>
        <end position="406"/>
    </location>
</feature>
<gene>
    <name evidence="10" type="ORF">C6V80_06185</name>
    <name evidence="11" type="ORF">EDC58_0189</name>
</gene>
<keyword evidence="3" id="KW-0813">Transport</keyword>
<keyword evidence="4" id="KW-1134">Transmembrane beta strand</keyword>
<name>A0AAJ4RDK3_9BACT</name>
<dbReference type="Gene3D" id="1.20.1600.10">
    <property type="entry name" value="Outer membrane efflux proteins (OEP)"/>
    <property type="match status" value="1"/>
</dbReference>
<feature type="coiled-coil region" evidence="8">
    <location>
        <begin position="320"/>
        <end position="347"/>
    </location>
</feature>
<evidence type="ECO:0000256" key="6">
    <source>
        <dbReference type="ARBA" id="ARBA00023136"/>
    </source>
</evidence>
<feature type="chain" id="PRO_5042603231" evidence="9">
    <location>
        <begin position="16"/>
        <end position="420"/>
    </location>
</feature>
<evidence type="ECO:0000313" key="11">
    <source>
        <dbReference type="EMBL" id="ROR40710.1"/>
    </source>
</evidence>
<proteinExistence type="inferred from homology"/>
<dbReference type="GO" id="GO:0009279">
    <property type="term" value="C:cell outer membrane"/>
    <property type="evidence" value="ECO:0007669"/>
    <property type="project" value="UniProtKB-SubCell"/>
</dbReference>
<keyword evidence="13" id="KW-1185">Reference proteome</keyword>
<keyword evidence="7" id="KW-0998">Cell outer membrane</keyword>
<dbReference type="GO" id="GO:1990281">
    <property type="term" value="C:efflux pump complex"/>
    <property type="evidence" value="ECO:0007669"/>
    <property type="project" value="TreeGrafter"/>
</dbReference>
<dbReference type="EMBL" id="RJVK01000001">
    <property type="protein sequence ID" value="ROR40710.1"/>
    <property type="molecule type" value="Genomic_DNA"/>
</dbReference>
<dbReference type="InterPro" id="IPR051906">
    <property type="entry name" value="TolC-like"/>
</dbReference>
<protein>
    <submittedName>
        <fullName evidence="11">Outer membrane efflux protein</fullName>
    </submittedName>
    <submittedName>
        <fullName evidence="10">TolC family protein</fullName>
    </submittedName>
</protein>
<dbReference type="RefSeq" id="WP_123351623.1">
    <property type="nucleotide sequence ID" value="NZ_CP027432.2"/>
</dbReference>
<evidence type="ECO:0000256" key="3">
    <source>
        <dbReference type="ARBA" id="ARBA00022448"/>
    </source>
</evidence>
<keyword evidence="9" id="KW-0732">Signal</keyword>
<dbReference type="SUPFAM" id="SSF56954">
    <property type="entry name" value="Outer membrane efflux proteins (OEP)"/>
    <property type="match status" value="1"/>
</dbReference>
<comment type="subcellular location">
    <subcellularLocation>
        <location evidence="1">Cell outer membrane</location>
    </subcellularLocation>
</comment>
<dbReference type="Pfam" id="PF02321">
    <property type="entry name" value="OEP"/>
    <property type="match status" value="1"/>
</dbReference>
<evidence type="ECO:0000313" key="12">
    <source>
        <dbReference type="Proteomes" id="UP000272781"/>
    </source>
</evidence>
<comment type="similarity">
    <text evidence="2">Belongs to the outer membrane factor (OMF) (TC 1.B.17) family.</text>
</comment>
<keyword evidence="5" id="KW-0812">Transmembrane</keyword>
<organism evidence="11 12">
    <name type="scientific">Caminibacter pacificus</name>
    <dbReference type="NCBI Taxonomy" id="1424653"/>
    <lineage>
        <taxon>Bacteria</taxon>
        <taxon>Pseudomonadati</taxon>
        <taxon>Campylobacterota</taxon>
        <taxon>Epsilonproteobacteria</taxon>
        <taxon>Nautiliales</taxon>
        <taxon>Nautiliaceae</taxon>
        <taxon>Caminibacter</taxon>
    </lineage>
</organism>
<evidence type="ECO:0000256" key="8">
    <source>
        <dbReference type="SAM" id="Coils"/>
    </source>
</evidence>
<evidence type="ECO:0000256" key="9">
    <source>
        <dbReference type="SAM" id="SignalP"/>
    </source>
</evidence>
<accession>A0AAJ4RDK3</accession>
<evidence type="ECO:0000256" key="7">
    <source>
        <dbReference type="ARBA" id="ARBA00023237"/>
    </source>
</evidence>
<dbReference type="GO" id="GO:0015562">
    <property type="term" value="F:efflux transmembrane transporter activity"/>
    <property type="evidence" value="ECO:0007669"/>
    <property type="project" value="InterPro"/>
</dbReference>
<dbReference type="PANTHER" id="PTHR30026">
    <property type="entry name" value="OUTER MEMBRANE PROTEIN TOLC"/>
    <property type="match status" value="1"/>
</dbReference>
<evidence type="ECO:0000256" key="1">
    <source>
        <dbReference type="ARBA" id="ARBA00004442"/>
    </source>
</evidence>
<dbReference type="AlphaFoldDB" id="A0AAJ4RDK3"/>
<dbReference type="EMBL" id="CP027432">
    <property type="protein sequence ID" value="QCI28563.1"/>
    <property type="molecule type" value="Genomic_DNA"/>
</dbReference>
<evidence type="ECO:0000256" key="4">
    <source>
        <dbReference type="ARBA" id="ARBA00022452"/>
    </source>
</evidence>
<keyword evidence="6" id="KW-0472">Membrane</keyword>
<dbReference type="InterPro" id="IPR003423">
    <property type="entry name" value="OMP_efflux"/>
</dbReference>
<evidence type="ECO:0000313" key="13">
    <source>
        <dbReference type="Proteomes" id="UP000298805"/>
    </source>
</evidence>
<feature type="signal peptide" evidence="9">
    <location>
        <begin position="1"/>
        <end position="15"/>
    </location>
</feature>
<evidence type="ECO:0000256" key="2">
    <source>
        <dbReference type="ARBA" id="ARBA00007613"/>
    </source>
</evidence>
<reference evidence="10" key="3">
    <citation type="submission" date="2019-06" db="EMBL/GenBank/DDBJ databases">
        <title>A comparative analysis of the Nautiliaceae.</title>
        <authorList>
            <person name="Grosche A."/>
            <person name="Smedile F."/>
            <person name="Vetriani C."/>
        </authorList>
    </citation>
    <scope>NUCLEOTIDE SEQUENCE</scope>
    <source>
        <strain evidence="10">TB6</strain>
    </source>
</reference>
<sequence>MKKLSLVLIAASLYAADIGTLFDAIKKQPETKIDNLQVKNAKIAKKSVINSLYPTVNLFSSAEHYNAPFSLRPVTPTESAYLLKTNDSIPFSQNIIRIGFDVSMPLFIKTIYDNKEKMSYIINAAKYKAKLNLLQRESMLVIYLSNLNYLYSLKKALLVQKNSIQESIKAIEVGVKVGRIPEFKLLRLKDAVNQIDIKINDIDSKIADTNSKIYTLTKIHLKKPIDFQTSNVKKEEFLAVKPIKENIKASLLDIKAKKDDFLPKVFFKISANRGFGWAYNTKDSVALNTASTGIYINWNIFNKKRNSDVQKAKIEYINSKLTLQKTIKELTSQIEKIDKTLKIVNRSLSLAKKSVKIKEELLKSAKVAFKLGTMTVDEYLNYENDLALAKANVANLKATKNSLIAQKAFIYGNNFKKVFK</sequence>
<dbReference type="Proteomes" id="UP000298805">
    <property type="component" value="Chromosome"/>
</dbReference>
<evidence type="ECO:0000256" key="5">
    <source>
        <dbReference type="ARBA" id="ARBA00022692"/>
    </source>
</evidence>
<keyword evidence="8" id="KW-0175">Coiled coil</keyword>